<sequence length="161" mass="17570">MAQQPAIDGLLVTRCSRCPRDSPDIKSVIGLSSTILVCFFSFRISFIVFLSLVHLHALDGPSLRIPASDGFSSAARHSTVIPPREQYLPALFLIMSSQICVLRATTAPKSLSIPNMTAFHISPLGIMNGFCVSLFKSLPISMFLQGSLPQTNFLYSLDCMC</sequence>
<gene>
    <name evidence="2" type="ORF">IWX90DRAFT_237711</name>
</gene>
<dbReference type="EMBL" id="JBBWUH010000006">
    <property type="protein sequence ID" value="KAK8163719.1"/>
    <property type="molecule type" value="Genomic_DNA"/>
</dbReference>
<name>A0ABR1XQ13_9PEZI</name>
<evidence type="ECO:0000256" key="1">
    <source>
        <dbReference type="SAM" id="Phobius"/>
    </source>
</evidence>
<comment type="caution">
    <text evidence="2">The sequence shown here is derived from an EMBL/GenBank/DDBJ whole genome shotgun (WGS) entry which is preliminary data.</text>
</comment>
<evidence type="ECO:0000313" key="2">
    <source>
        <dbReference type="EMBL" id="KAK8163719.1"/>
    </source>
</evidence>
<keyword evidence="1" id="KW-1133">Transmembrane helix</keyword>
<keyword evidence="1" id="KW-0472">Membrane</keyword>
<reference evidence="2 3" key="1">
    <citation type="journal article" date="2022" name="G3 (Bethesda)">
        <title>Enemy or ally: a genomic approach to elucidate the lifestyle of Phyllosticta citrichinaensis.</title>
        <authorList>
            <person name="Buijs V.A."/>
            <person name="Groenewald J.Z."/>
            <person name="Haridas S."/>
            <person name="LaButti K.M."/>
            <person name="Lipzen A."/>
            <person name="Martin F.M."/>
            <person name="Barry K."/>
            <person name="Grigoriev I.V."/>
            <person name="Crous P.W."/>
            <person name="Seidl M.F."/>
        </authorList>
    </citation>
    <scope>NUCLEOTIDE SEQUENCE [LARGE SCALE GENOMIC DNA]</scope>
    <source>
        <strain evidence="2 3">CBS 129764</strain>
    </source>
</reference>
<evidence type="ECO:0000313" key="3">
    <source>
        <dbReference type="Proteomes" id="UP001456524"/>
    </source>
</evidence>
<dbReference type="Proteomes" id="UP001456524">
    <property type="component" value="Unassembled WGS sequence"/>
</dbReference>
<organism evidence="2 3">
    <name type="scientific">Phyllosticta citrichinensis</name>
    <dbReference type="NCBI Taxonomy" id="1130410"/>
    <lineage>
        <taxon>Eukaryota</taxon>
        <taxon>Fungi</taxon>
        <taxon>Dikarya</taxon>
        <taxon>Ascomycota</taxon>
        <taxon>Pezizomycotina</taxon>
        <taxon>Dothideomycetes</taxon>
        <taxon>Dothideomycetes incertae sedis</taxon>
        <taxon>Botryosphaeriales</taxon>
        <taxon>Phyllostictaceae</taxon>
        <taxon>Phyllosticta</taxon>
    </lineage>
</organism>
<keyword evidence="3" id="KW-1185">Reference proteome</keyword>
<protein>
    <submittedName>
        <fullName evidence="2">Uncharacterized protein</fullName>
    </submittedName>
</protein>
<feature type="transmembrane region" description="Helical" evidence="1">
    <location>
        <begin position="29"/>
        <end position="55"/>
    </location>
</feature>
<accession>A0ABR1XQ13</accession>
<keyword evidence="1" id="KW-0812">Transmembrane</keyword>
<proteinExistence type="predicted"/>